<keyword evidence="5" id="KW-0963">Cytoplasm</keyword>
<organism evidence="6">
    <name type="scientific">Metamycoplasma salivarium</name>
    <name type="common">Mycoplasma salivarium</name>
    <dbReference type="NCBI Taxonomy" id="2124"/>
    <lineage>
        <taxon>Bacteria</taxon>
        <taxon>Bacillati</taxon>
        <taxon>Mycoplasmatota</taxon>
        <taxon>Mycoplasmoidales</taxon>
        <taxon>Metamycoplasmataceae</taxon>
        <taxon>Metamycoplasma</taxon>
    </lineage>
</organism>
<sequence>MKEIEVNIEISKDSKIKYEFDRKTKRIKVDRILRGEFKYPCNYGYIAEALDWDGDELDVLVYSSETFLPNTSLNVRIIGAMKMIDSGETDTKLIGVHADDYRLDHIKSLKDVDQMWLQLVKNFFSTYKNFKGENITKVSGFEDIKWAENEYKECVKLMNKYGSMDKDKFISLMKKEHPEKYL</sequence>
<dbReference type="GO" id="GO:0006796">
    <property type="term" value="P:phosphate-containing compound metabolic process"/>
    <property type="evidence" value="ECO:0007669"/>
    <property type="project" value="InterPro"/>
</dbReference>
<dbReference type="HAMAP" id="MF_00209">
    <property type="entry name" value="Inorganic_PPase"/>
    <property type="match status" value="1"/>
</dbReference>
<evidence type="ECO:0000256" key="1">
    <source>
        <dbReference type="ARBA" id="ARBA00001946"/>
    </source>
</evidence>
<evidence type="ECO:0000256" key="4">
    <source>
        <dbReference type="ARBA" id="ARBA00022842"/>
    </source>
</evidence>
<dbReference type="InterPro" id="IPR008162">
    <property type="entry name" value="Pyrophosphatase"/>
</dbReference>
<protein>
    <recommendedName>
        <fullName evidence="5">Inorganic pyrophosphatase</fullName>
        <ecNumber evidence="5">3.6.1.1</ecNumber>
    </recommendedName>
    <alternativeName>
        <fullName evidence="5">Pyrophosphate phospho-hydrolase</fullName>
        <shortName evidence="5">PPase</shortName>
    </alternativeName>
</protein>
<dbReference type="AlphaFoldDB" id="A0A448ZXZ6"/>
<dbReference type="PANTHER" id="PTHR10286">
    <property type="entry name" value="INORGANIC PYROPHOSPHATASE"/>
    <property type="match status" value="1"/>
</dbReference>
<keyword evidence="3 5" id="KW-0378">Hydrolase</keyword>
<keyword evidence="2 5" id="KW-0479">Metal-binding</keyword>
<dbReference type="RefSeq" id="WP_024543987.1">
    <property type="nucleotide sequence ID" value="NZ_LR214938.2"/>
</dbReference>
<dbReference type="Gene3D" id="3.90.80.10">
    <property type="entry name" value="Inorganic pyrophosphatase"/>
    <property type="match status" value="1"/>
</dbReference>
<keyword evidence="4 5" id="KW-0460">Magnesium</keyword>
<dbReference type="EMBL" id="LR214939">
    <property type="protein sequence ID" value="VEU56114.1"/>
    <property type="molecule type" value="Genomic_DNA"/>
</dbReference>
<dbReference type="InterPro" id="IPR036649">
    <property type="entry name" value="Pyrophosphatase_sf"/>
</dbReference>
<dbReference type="EC" id="3.6.1.1" evidence="5"/>
<geneLocation type="plasmid" evidence="6">
    <name>2</name>
</geneLocation>
<dbReference type="SUPFAM" id="SSF50324">
    <property type="entry name" value="Inorganic pyrophosphatase"/>
    <property type="match status" value="1"/>
</dbReference>
<feature type="binding site" evidence="5">
    <location>
        <position position="58"/>
    </location>
    <ligand>
        <name>Mg(2+)</name>
        <dbReference type="ChEBI" id="CHEBI:18420"/>
        <label>2</label>
    </ligand>
</feature>
<keyword evidence="6" id="KW-0614">Plasmid</keyword>
<dbReference type="GO" id="GO:0000287">
    <property type="term" value="F:magnesium ion binding"/>
    <property type="evidence" value="ECO:0007669"/>
    <property type="project" value="UniProtKB-UniRule"/>
</dbReference>
<comment type="similarity">
    <text evidence="5">Belongs to the PPase family.</text>
</comment>
<comment type="subunit">
    <text evidence="5">Homohexamer.</text>
</comment>
<feature type="binding site" evidence="5">
    <location>
        <position position="127"/>
    </location>
    <ligand>
        <name>substrate</name>
    </ligand>
</feature>
<evidence type="ECO:0000256" key="5">
    <source>
        <dbReference type="HAMAP-Rule" id="MF_00209"/>
    </source>
</evidence>
<feature type="binding site" evidence="5">
    <location>
        <position position="17"/>
    </location>
    <ligand>
        <name>substrate</name>
    </ligand>
</feature>
<dbReference type="GO" id="GO:0005737">
    <property type="term" value="C:cytoplasm"/>
    <property type="evidence" value="ECO:0007669"/>
    <property type="project" value="UniProtKB-SubCell"/>
</dbReference>
<gene>
    <name evidence="6" type="primary">ppa_2</name>
    <name evidence="5" type="synonym">ppa</name>
    <name evidence="6" type="ORF">NCTC10113_00997</name>
</gene>
<feature type="binding site" evidence="5">
    <location>
        <position position="90"/>
    </location>
    <ligand>
        <name>Mg(2+)</name>
        <dbReference type="ChEBI" id="CHEBI:18420"/>
        <label>1</label>
    </ligand>
</feature>
<comment type="cofactor">
    <cofactor evidence="1 5">
        <name>Mg(2+)</name>
        <dbReference type="ChEBI" id="CHEBI:18420"/>
    </cofactor>
</comment>
<dbReference type="GO" id="GO:0004427">
    <property type="term" value="F:inorganic diphosphate phosphatase activity"/>
    <property type="evidence" value="ECO:0007669"/>
    <property type="project" value="UniProtKB-UniRule"/>
</dbReference>
<evidence type="ECO:0000256" key="2">
    <source>
        <dbReference type="ARBA" id="ARBA00022723"/>
    </source>
</evidence>
<feature type="binding site" evidence="5">
    <location>
        <position position="31"/>
    </location>
    <ligand>
        <name>substrate</name>
    </ligand>
</feature>
<proteinExistence type="inferred from homology"/>
<dbReference type="PROSITE" id="PS00387">
    <property type="entry name" value="PPASE"/>
    <property type="match status" value="1"/>
</dbReference>
<comment type="function">
    <text evidence="5">Catalyzes the hydrolysis of inorganic pyrophosphate (PPi) forming two phosphate ions.</text>
</comment>
<feature type="binding site" evidence="5">
    <location>
        <position position="53"/>
    </location>
    <ligand>
        <name>Mg(2+)</name>
        <dbReference type="ChEBI" id="CHEBI:18420"/>
        <label>1</label>
    </ligand>
</feature>
<accession>A0A448ZXZ6</accession>
<dbReference type="NCBIfam" id="NF002578">
    <property type="entry name" value="PRK02230.1"/>
    <property type="match status" value="1"/>
</dbReference>
<dbReference type="Pfam" id="PF00719">
    <property type="entry name" value="Pyrophosphatase"/>
    <property type="match status" value="1"/>
</dbReference>
<dbReference type="CDD" id="cd00412">
    <property type="entry name" value="pyrophosphatase"/>
    <property type="match status" value="1"/>
</dbReference>
<evidence type="ECO:0000313" key="6">
    <source>
        <dbReference type="EMBL" id="VEU56114.1"/>
    </source>
</evidence>
<name>A0A448ZXZ6_METSV</name>
<reference evidence="6" key="1">
    <citation type="submission" date="2019-01" db="EMBL/GenBank/DDBJ databases">
        <authorList>
            <consortium name="Pathogen Informatics"/>
        </authorList>
    </citation>
    <scope>NUCLEOTIDE SEQUENCE [LARGE SCALE GENOMIC DNA]</scope>
    <source>
        <strain evidence="6">NCTC10113</strain>
    </source>
</reference>
<comment type="catalytic activity">
    <reaction evidence="5">
        <text>diphosphate + H2O = 2 phosphate + H(+)</text>
        <dbReference type="Rhea" id="RHEA:24576"/>
        <dbReference type="ChEBI" id="CHEBI:15377"/>
        <dbReference type="ChEBI" id="CHEBI:15378"/>
        <dbReference type="ChEBI" id="CHEBI:33019"/>
        <dbReference type="ChEBI" id="CHEBI:43474"/>
        <dbReference type="EC" id="3.6.1.1"/>
    </reaction>
</comment>
<feature type="binding site" evidence="5">
    <location>
        <position position="58"/>
    </location>
    <ligand>
        <name>Mg(2+)</name>
        <dbReference type="ChEBI" id="CHEBI:18420"/>
        <label>1</label>
    </ligand>
</feature>
<evidence type="ECO:0000256" key="3">
    <source>
        <dbReference type="ARBA" id="ARBA00022801"/>
    </source>
</evidence>
<comment type="subcellular location">
    <subcellularLocation>
        <location evidence="5">Cytoplasm</location>
    </subcellularLocation>
</comment>
<feature type="binding site" evidence="5">
    <location>
        <position position="43"/>
    </location>
    <ligand>
        <name>substrate</name>
    </ligand>
</feature>